<comment type="caution">
    <text evidence="1">The sequence shown here is derived from an EMBL/GenBank/DDBJ whole genome shotgun (WGS) entry which is preliminary data.</text>
</comment>
<evidence type="ECO:0000313" key="2">
    <source>
        <dbReference type="Proteomes" id="UP001197093"/>
    </source>
</evidence>
<protein>
    <submittedName>
        <fullName evidence="1">Uncharacterized protein</fullName>
    </submittedName>
</protein>
<dbReference type="GO" id="GO:0003962">
    <property type="term" value="F:cystathionine gamma-synthase activity"/>
    <property type="evidence" value="ECO:0007669"/>
    <property type="project" value="TreeGrafter"/>
</dbReference>
<dbReference type="InterPro" id="IPR051750">
    <property type="entry name" value="Trans-sulfuration_enzymes"/>
</dbReference>
<evidence type="ECO:0000313" key="1">
    <source>
        <dbReference type="EMBL" id="KAG7292636.1"/>
    </source>
</evidence>
<sequence length="193" mass="20684">MPVKVITTELGHSLPPEAPHNITFHIPGWDTAKALRRGDPELLGRLASIYPRFGPWCEVRQLAAALHPLLALPATHGLLLFPSPDALPLAQAFSASPRRKPEHRIPPDQLLFRAVDIPLALPLPSEPDGDTAGRGEVVRLYAVAYPADRAPGAVGVWQNYGTGISSRLAAALLPAVEKGEVKVVEWKADGAGM</sequence>
<dbReference type="Proteomes" id="UP001197093">
    <property type="component" value="Unassembled WGS sequence"/>
</dbReference>
<dbReference type="AlphaFoldDB" id="A0AAD4I2P2"/>
<dbReference type="PANTHER" id="PTHR42699:SF1">
    <property type="entry name" value="CYSTATHIONINE GAMMA-SYNTHASE-RELATED"/>
    <property type="match status" value="1"/>
</dbReference>
<keyword evidence="2" id="KW-1185">Reference proteome</keyword>
<dbReference type="EMBL" id="JAHCVI010000001">
    <property type="protein sequence ID" value="KAG7292636.1"/>
    <property type="molecule type" value="Genomic_DNA"/>
</dbReference>
<gene>
    <name evidence="1" type="ORF">NEMBOFW57_002672</name>
</gene>
<accession>A0AAD4I2P2</accession>
<dbReference type="GO" id="GO:0019346">
    <property type="term" value="P:transsulfuration"/>
    <property type="evidence" value="ECO:0007669"/>
    <property type="project" value="TreeGrafter"/>
</dbReference>
<organism evidence="1 2">
    <name type="scientific">Staphylotrichum longicolle</name>
    <dbReference type="NCBI Taxonomy" id="669026"/>
    <lineage>
        <taxon>Eukaryota</taxon>
        <taxon>Fungi</taxon>
        <taxon>Dikarya</taxon>
        <taxon>Ascomycota</taxon>
        <taxon>Pezizomycotina</taxon>
        <taxon>Sordariomycetes</taxon>
        <taxon>Sordariomycetidae</taxon>
        <taxon>Sordariales</taxon>
        <taxon>Chaetomiaceae</taxon>
        <taxon>Staphylotrichum</taxon>
    </lineage>
</organism>
<name>A0AAD4I2P2_9PEZI</name>
<reference evidence="1" key="1">
    <citation type="submission" date="2023-02" db="EMBL/GenBank/DDBJ databases">
        <authorList>
            <person name="Palmer J.M."/>
        </authorList>
    </citation>
    <scope>NUCLEOTIDE SEQUENCE</scope>
    <source>
        <strain evidence="1">FW57</strain>
    </source>
</reference>
<dbReference type="PANTHER" id="PTHR42699">
    <property type="match status" value="1"/>
</dbReference>
<proteinExistence type="predicted"/>